<evidence type="ECO:0000313" key="2">
    <source>
        <dbReference type="EMBL" id="CAI9941390.1"/>
    </source>
</evidence>
<evidence type="ECO:0000256" key="1">
    <source>
        <dbReference type="SAM" id="Phobius"/>
    </source>
</evidence>
<keyword evidence="4" id="KW-1185">Reference proteome</keyword>
<feature type="transmembrane region" description="Helical" evidence="1">
    <location>
        <begin position="502"/>
        <end position="521"/>
    </location>
</feature>
<feature type="transmembrane region" description="Helical" evidence="1">
    <location>
        <begin position="233"/>
        <end position="251"/>
    </location>
</feature>
<gene>
    <name evidence="2" type="ORF">HINF_LOCUS29035</name>
    <name evidence="3" type="ORF">HINF_LOCUS75533</name>
</gene>
<dbReference type="EMBL" id="CATOUU010000692">
    <property type="protein sequence ID" value="CAI9941390.1"/>
    <property type="molecule type" value="Genomic_DNA"/>
</dbReference>
<dbReference type="Proteomes" id="UP001642409">
    <property type="component" value="Unassembled WGS sequence"/>
</dbReference>
<name>A0AA86PTX4_9EUKA</name>
<keyword evidence="1" id="KW-0812">Transmembrane</keyword>
<keyword evidence="1" id="KW-0472">Membrane</keyword>
<feature type="transmembrane region" description="Helical" evidence="1">
    <location>
        <begin position="475"/>
        <end position="495"/>
    </location>
</feature>
<evidence type="ECO:0000313" key="3">
    <source>
        <dbReference type="EMBL" id="CAL6109622.1"/>
    </source>
</evidence>
<reference evidence="2" key="1">
    <citation type="submission" date="2023-06" db="EMBL/GenBank/DDBJ databases">
        <authorList>
            <person name="Kurt Z."/>
        </authorList>
    </citation>
    <scope>NUCLEOTIDE SEQUENCE</scope>
</reference>
<dbReference type="InterPro" id="IPR036770">
    <property type="entry name" value="Ankyrin_rpt-contain_sf"/>
</dbReference>
<dbReference type="AlphaFoldDB" id="A0AA86PTX4"/>
<proteinExistence type="predicted"/>
<dbReference type="EMBL" id="CAXDID020000672">
    <property type="protein sequence ID" value="CAL6109622.1"/>
    <property type="molecule type" value="Genomic_DNA"/>
</dbReference>
<sequence>MSNDEIFQTIIDNDQERFAKVIQSQINSVTTEKLFAQRQSATATFAKGTSPLHLAIALNRTYFINQILKRSPDFTKNEAGSWEIHVLSMNEDQNTIEKVLSQIEKYITEQSGSGFTVMHLCAQFNNKVLAQVLREKYPQKFYQLQLIPDFKGKLPCDYAQDDVLKNDINYAIKMASNQLSQQKNSKNEEDKKSQNDLLIKLYQDLLIKRPDLCQSADLEQQTEYIYLKNIDAYTSNLLVLLLLAIGCLFFNHQRESFMIFSFTSGYILLLSKPVNLLKHCFTKASSGFLALGVYFVVQMLEKFYINKIDLIVSYYQILDDSMNTMVLSFSFLQSVCSSVFIKQKNGSQIIITMALGGLTLALSQILKNDNITYISLAFIFGMLIQQLNLALAKTYKQFQQYQFLLSLCGPLFACAIYASKYESHLYILIALTLFQLSKPFNFKVHKNLLDNKDFYILVLFAYKTTYTVYEDPMKMIGLCVLNVIIFIVLAGVFYFNGIWNKFKYGATGIVVINMLLVMKVSKMMG</sequence>
<feature type="transmembrane region" description="Helical" evidence="1">
    <location>
        <begin position="372"/>
        <end position="391"/>
    </location>
</feature>
<feature type="transmembrane region" description="Helical" evidence="1">
    <location>
        <begin position="348"/>
        <end position="366"/>
    </location>
</feature>
<dbReference type="InterPro" id="IPR002110">
    <property type="entry name" value="Ankyrin_rpt"/>
</dbReference>
<evidence type="ECO:0000313" key="4">
    <source>
        <dbReference type="Proteomes" id="UP001642409"/>
    </source>
</evidence>
<reference evidence="3 4" key="2">
    <citation type="submission" date="2024-07" db="EMBL/GenBank/DDBJ databases">
        <authorList>
            <person name="Akdeniz Z."/>
        </authorList>
    </citation>
    <scope>NUCLEOTIDE SEQUENCE [LARGE SCALE GENOMIC DNA]</scope>
</reference>
<organism evidence="2">
    <name type="scientific">Hexamita inflata</name>
    <dbReference type="NCBI Taxonomy" id="28002"/>
    <lineage>
        <taxon>Eukaryota</taxon>
        <taxon>Metamonada</taxon>
        <taxon>Diplomonadida</taxon>
        <taxon>Hexamitidae</taxon>
        <taxon>Hexamitinae</taxon>
        <taxon>Hexamita</taxon>
    </lineage>
</organism>
<keyword evidence="1" id="KW-1133">Transmembrane helix</keyword>
<dbReference type="SMART" id="SM00248">
    <property type="entry name" value="ANK"/>
    <property type="match status" value="2"/>
</dbReference>
<dbReference type="Gene3D" id="1.25.40.20">
    <property type="entry name" value="Ankyrin repeat-containing domain"/>
    <property type="match status" value="1"/>
</dbReference>
<protein>
    <submittedName>
        <fullName evidence="2">Uncharacterized protein</fullName>
    </submittedName>
</protein>
<accession>A0AA86PTX4</accession>
<dbReference type="SUPFAM" id="SSF48403">
    <property type="entry name" value="Ankyrin repeat"/>
    <property type="match status" value="1"/>
</dbReference>
<comment type="caution">
    <text evidence="2">The sequence shown here is derived from an EMBL/GenBank/DDBJ whole genome shotgun (WGS) entry which is preliminary data.</text>
</comment>